<name>A1ZQH5_MICM2</name>
<reference evidence="1 2" key="1">
    <citation type="submission" date="2007-01" db="EMBL/GenBank/DDBJ databases">
        <authorList>
            <person name="Haygood M."/>
            <person name="Podell S."/>
            <person name="Anderson C."/>
            <person name="Hopkinson B."/>
            <person name="Roe K."/>
            <person name="Barbeau K."/>
            <person name="Gaasterland T."/>
            <person name="Ferriera S."/>
            <person name="Johnson J."/>
            <person name="Kravitz S."/>
            <person name="Beeson K."/>
            <person name="Sutton G."/>
            <person name="Rogers Y.-H."/>
            <person name="Friedman R."/>
            <person name="Frazier M."/>
            <person name="Venter J.C."/>
        </authorList>
    </citation>
    <scope>NUCLEOTIDE SEQUENCE [LARGE SCALE GENOMIC DNA]</scope>
    <source>
        <strain evidence="1 2">ATCC 23134</strain>
    </source>
</reference>
<dbReference type="Proteomes" id="UP000004095">
    <property type="component" value="Unassembled WGS sequence"/>
</dbReference>
<keyword evidence="2" id="KW-1185">Reference proteome</keyword>
<protein>
    <submittedName>
        <fullName evidence="1">Uncharacterized protein</fullName>
    </submittedName>
</protein>
<dbReference type="AlphaFoldDB" id="A1ZQH5"/>
<gene>
    <name evidence="1" type="ORF">M23134_08299</name>
</gene>
<organism evidence="1 2">
    <name type="scientific">Microscilla marina ATCC 23134</name>
    <dbReference type="NCBI Taxonomy" id="313606"/>
    <lineage>
        <taxon>Bacteria</taxon>
        <taxon>Pseudomonadati</taxon>
        <taxon>Bacteroidota</taxon>
        <taxon>Cytophagia</taxon>
        <taxon>Cytophagales</taxon>
        <taxon>Microscillaceae</taxon>
        <taxon>Microscilla</taxon>
    </lineage>
</organism>
<sequence>MLRFKKLFFVLVVLAVTNTVGHSQELLTTEDCDFKVMIVKDRYLFGKAFLKNEKIRRTSVKFTAKLVKIKVPYGKKSMLLAIKNTNCRAYCPRAKRIRQLHSGDERLLIRLLKKRKKSLLNQLNDCNF</sequence>
<proteinExistence type="predicted"/>
<dbReference type="EMBL" id="AAWS01000024">
    <property type="protein sequence ID" value="EAY27347.1"/>
    <property type="molecule type" value="Genomic_DNA"/>
</dbReference>
<evidence type="ECO:0000313" key="2">
    <source>
        <dbReference type="Proteomes" id="UP000004095"/>
    </source>
</evidence>
<comment type="caution">
    <text evidence="1">The sequence shown here is derived from an EMBL/GenBank/DDBJ whole genome shotgun (WGS) entry which is preliminary data.</text>
</comment>
<dbReference type="RefSeq" id="WP_002699701.1">
    <property type="nucleotide sequence ID" value="NZ_AAWS01000024.1"/>
</dbReference>
<dbReference type="OrthoDB" id="9954901at2"/>
<dbReference type="eggNOG" id="ENOG50347AR">
    <property type="taxonomic scope" value="Bacteria"/>
</dbReference>
<evidence type="ECO:0000313" key="1">
    <source>
        <dbReference type="EMBL" id="EAY27347.1"/>
    </source>
</evidence>
<accession>A1ZQH5</accession>